<reference evidence="13" key="1">
    <citation type="submission" date="2016-10" db="EMBL/GenBank/DDBJ databases">
        <authorList>
            <person name="Varghese N."/>
            <person name="Submissions S."/>
        </authorList>
    </citation>
    <scope>NUCLEOTIDE SEQUENCE [LARGE SCALE GENOMIC DNA]</scope>
    <source>
        <strain evidence="13">DSM 24740</strain>
    </source>
</reference>
<protein>
    <recommendedName>
        <fullName evidence="7">UDP-N-acetylmuramoyl-L-alanyl-D-glutamate--2,6-diaminopimelate ligase</fullName>
        <ecNumber evidence="7">6.3.2.13</ecNumber>
    </recommendedName>
    <alternativeName>
        <fullName evidence="7">Meso-A2pm-adding enzyme</fullName>
    </alternativeName>
    <alternativeName>
        <fullName evidence="7">Meso-diaminopimelate-adding enzyme</fullName>
    </alternativeName>
    <alternativeName>
        <fullName evidence="7">UDP-MurNAc-L-Ala-D-Glu:meso-diaminopimelate ligase</fullName>
    </alternativeName>
    <alternativeName>
        <fullName evidence="7">UDP-MurNAc-tripeptide synthetase</fullName>
    </alternativeName>
    <alternativeName>
        <fullName evidence="7">UDP-N-acetylmuramyl-tripeptide synthetase</fullName>
    </alternativeName>
</protein>
<dbReference type="InParanoid" id="A0A1H9EL38"/>
<dbReference type="STRING" id="478744.SAMN05444359_107120"/>
<dbReference type="PANTHER" id="PTHR23135:SF4">
    <property type="entry name" value="UDP-N-ACETYLMURAMOYL-L-ALANYL-D-GLUTAMATE--2,6-DIAMINOPIMELATE LIGASE MURE HOMOLOG, CHLOROPLASTIC"/>
    <property type="match status" value="1"/>
</dbReference>
<dbReference type="InterPro" id="IPR036565">
    <property type="entry name" value="Mur-like_cat_sf"/>
</dbReference>
<keyword evidence="7 12" id="KW-0436">Ligase</keyword>
<feature type="binding site" evidence="7">
    <location>
        <position position="188"/>
    </location>
    <ligand>
        <name>UDP-N-acetyl-alpha-D-muramoyl-L-alanyl-D-glutamate</name>
        <dbReference type="ChEBI" id="CHEBI:83900"/>
    </ligand>
</feature>
<dbReference type="GO" id="GO:0005737">
    <property type="term" value="C:cytoplasm"/>
    <property type="evidence" value="ECO:0007669"/>
    <property type="project" value="UniProtKB-SubCell"/>
</dbReference>
<dbReference type="InterPro" id="IPR004101">
    <property type="entry name" value="Mur_ligase_C"/>
</dbReference>
<dbReference type="NCBIfam" id="NF001126">
    <property type="entry name" value="PRK00139.1-4"/>
    <property type="match status" value="1"/>
</dbReference>
<comment type="PTM">
    <text evidence="7">Carboxylation is probably crucial for Mg(2+) binding and, consequently, for the gamma-phosphate positioning of ATP.</text>
</comment>
<comment type="function">
    <text evidence="7">Catalyzes the addition of meso-diaminopimelic acid to the nucleotide precursor UDP-N-acetylmuramoyl-L-alanyl-D-glutamate (UMAG) in the biosynthesis of bacterial cell-wall peptidoglycan.</text>
</comment>
<keyword evidence="13" id="KW-1185">Reference proteome</keyword>
<feature type="binding site" evidence="7">
    <location>
        <begin position="405"/>
        <end position="408"/>
    </location>
    <ligand>
        <name>meso-2,6-diaminopimelate</name>
        <dbReference type="ChEBI" id="CHEBI:57791"/>
    </ligand>
</feature>
<comment type="subcellular location">
    <subcellularLocation>
        <location evidence="7 8">Cytoplasm</location>
    </subcellularLocation>
</comment>
<dbReference type="EC" id="6.3.2.13" evidence="7"/>
<dbReference type="NCBIfam" id="TIGR01085">
    <property type="entry name" value="murE"/>
    <property type="match status" value="1"/>
</dbReference>
<dbReference type="InterPro" id="IPR005761">
    <property type="entry name" value="UDP-N-AcMur-Glu-dNH2Pim_ligase"/>
</dbReference>
<dbReference type="Pfam" id="PF01225">
    <property type="entry name" value="Mur_ligase"/>
    <property type="match status" value="1"/>
</dbReference>
<evidence type="ECO:0000256" key="6">
    <source>
        <dbReference type="ARBA" id="ARBA00023316"/>
    </source>
</evidence>
<dbReference type="SUPFAM" id="SSF53623">
    <property type="entry name" value="MurD-like peptide ligases, catalytic domain"/>
    <property type="match status" value="1"/>
</dbReference>
<comment type="pathway">
    <text evidence="7 8">Cell wall biogenesis; peptidoglycan biosynthesis.</text>
</comment>
<keyword evidence="5 7" id="KW-0131">Cell cycle</keyword>
<keyword evidence="7" id="KW-0460">Magnesium</keyword>
<dbReference type="InterPro" id="IPR000713">
    <property type="entry name" value="Mur_ligase_N"/>
</dbReference>
<dbReference type="AlphaFoldDB" id="A0A1H9EL38"/>
<dbReference type="InterPro" id="IPR035911">
    <property type="entry name" value="MurE/MurF_N"/>
</dbReference>
<name>A0A1H9EL38_9BACT</name>
<evidence type="ECO:0000256" key="5">
    <source>
        <dbReference type="ARBA" id="ARBA00023306"/>
    </source>
</evidence>
<evidence type="ECO:0000256" key="2">
    <source>
        <dbReference type="ARBA" id="ARBA00022618"/>
    </source>
</evidence>
<accession>A0A1H9EL38</accession>
<dbReference type="Gene3D" id="3.40.1190.10">
    <property type="entry name" value="Mur-like, catalytic domain"/>
    <property type="match status" value="1"/>
</dbReference>
<keyword evidence="7" id="KW-0547">Nucleotide-binding</keyword>
<keyword evidence="7" id="KW-0963">Cytoplasm</keyword>
<evidence type="ECO:0000256" key="8">
    <source>
        <dbReference type="RuleBase" id="RU004135"/>
    </source>
</evidence>
<feature type="binding site" evidence="7">
    <location>
        <position position="463"/>
    </location>
    <ligand>
        <name>meso-2,6-diaminopimelate</name>
        <dbReference type="ChEBI" id="CHEBI:57791"/>
    </ligand>
</feature>
<keyword evidence="3 7" id="KW-0133">Cell shape</keyword>
<dbReference type="RefSeq" id="WP_090167242.1">
    <property type="nucleotide sequence ID" value="NZ_FOFB01000007.1"/>
</dbReference>
<feature type="short sequence motif" description="Meso-diaminopimelate recognition motif" evidence="7">
    <location>
        <begin position="405"/>
        <end position="408"/>
    </location>
</feature>
<comment type="similarity">
    <text evidence="1 7">Belongs to the MurCDEF family. MurE subfamily.</text>
</comment>
<dbReference type="Pfam" id="PF08245">
    <property type="entry name" value="Mur_ligase_M"/>
    <property type="match status" value="1"/>
</dbReference>
<evidence type="ECO:0000313" key="13">
    <source>
        <dbReference type="Proteomes" id="UP000199021"/>
    </source>
</evidence>
<dbReference type="Pfam" id="PF02875">
    <property type="entry name" value="Mur_ligase_C"/>
    <property type="match status" value="1"/>
</dbReference>
<comment type="cofactor">
    <cofactor evidence="7">
        <name>Mg(2+)</name>
        <dbReference type="ChEBI" id="CHEBI:18420"/>
    </cofactor>
</comment>
<evidence type="ECO:0000256" key="1">
    <source>
        <dbReference type="ARBA" id="ARBA00005898"/>
    </source>
</evidence>
<dbReference type="Gene3D" id="3.90.190.20">
    <property type="entry name" value="Mur ligase, C-terminal domain"/>
    <property type="match status" value="1"/>
</dbReference>
<sequence length="492" mass="52687">MQLTQLIDRIQPLAVSGEPVGRVVSGMVFDSRQATSNSLFVAVRGTQVDGHDYIDKAIANGATVVVCEEMPEGGPGEGGCYIQVQNSAQALALLATEFHGNPSQDLTLIGITGTNGKTTVATLLHDLFTKLGYKAGLLSTVEVRIGQTVLEATHTTPDALAINALLAEMRAAGCDYVFMEVSSHAVAQHRTEGLAFNGGVFTNLSHDHLDYHETFAAYRDAKKAFFDQLEKTAFALTNADDKNGAIMLQNTAAAKRAYSLRKMVDYRAKVLSSSPQGLQLEVDGTQVFTRLIGRFNAYNLLAAYGVATELGMAKDEVLIALSSLGAASGRLDYVTDPTGAITAVVDYAHTPDALRNVLETLADIMPPGGRLLCVVGAGGDRDRSKRPEMARLAASLSDQAILTSDNPRSEDPEAILNEMEAGLVSADHKAKSLRITDRRSAIRTAVQLARPGDVVLVAGKGHETYQEIKGERFPFDDKLELTNALNTRAHVS</sequence>
<dbReference type="FunCoup" id="A0A1H9EL38">
    <property type="interactions" value="406"/>
</dbReference>
<dbReference type="HAMAP" id="MF_00208">
    <property type="entry name" value="MurE"/>
    <property type="match status" value="1"/>
</dbReference>
<feature type="binding site" evidence="7">
    <location>
        <position position="31"/>
    </location>
    <ligand>
        <name>UDP-N-acetyl-alpha-D-muramoyl-L-alanyl-D-glutamate</name>
        <dbReference type="ChEBI" id="CHEBI:83900"/>
    </ligand>
</feature>
<feature type="domain" description="Mur ligase N-terminal catalytic" evidence="9">
    <location>
        <begin position="24"/>
        <end position="98"/>
    </location>
</feature>
<evidence type="ECO:0000256" key="7">
    <source>
        <dbReference type="HAMAP-Rule" id="MF_00208"/>
    </source>
</evidence>
<evidence type="ECO:0000259" key="10">
    <source>
        <dbReference type="Pfam" id="PF02875"/>
    </source>
</evidence>
<dbReference type="Gene3D" id="3.40.1390.10">
    <property type="entry name" value="MurE/MurF, N-terminal domain"/>
    <property type="match status" value="1"/>
</dbReference>
<dbReference type="PANTHER" id="PTHR23135">
    <property type="entry name" value="MUR LIGASE FAMILY MEMBER"/>
    <property type="match status" value="1"/>
</dbReference>
<evidence type="ECO:0000256" key="4">
    <source>
        <dbReference type="ARBA" id="ARBA00022984"/>
    </source>
</evidence>
<comment type="catalytic activity">
    <reaction evidence="7">
        <text>UDP-N-acetyl-alpha-D-muramoyl-L-alanyl-D-glutamate + meso-2,6-diaminopimelate + ATP = UDP-N-acetyl-alpha-D-muramoyl-L-alanyl-gamma-D-glutamyl-meso-2,6-diaminopimelate + ADP + phosphate + H(+)</text>
        <dbReference type="Rhea" id="RHEA:23676"/>
        <dbReference type="ChEBI" id="CHEBI:15378"/>
        <dbReference type="ChEBI" id="CHEBI:30616"/>
        <dbReference type="ChEBI" id="CHEBI:43474"/>
        <dbReference type="ChEBI" id="CHEBI:57791"/>
        <dbReference type="ChEBI" id="CHEBI:83900"/>
        <dbReference type="ChEBI" id="CHEBI:83905"/>
        <dbReference type="ChEBI" id="CHEBI:456216"/>
        <dbReference type="EC" id="6.3.2.13"/>
    </reaction>
</comment>
<feature type="modified residue" description="N6-carboxylysine" evidence="7">
    <location>
        <position position="222"/>
    </location>
</feature>
<dbReference type="SUPFAM" id="SSF63418">
    <property type="entry name" value="MurE/MurF N-terminal domain"/>
    <property type="match status" value="1"/>
</dbReference>
<keyword evidence="7" id="KW-0067">ATP-binding</keyword>
<dbReference type="GO" id="GO:0009252">
    <property type="term" value="P:peptidoglycan biosynthetic process"/>
    <property type="evidence" value="ECO:0007669"/>
    <property type="project" value="UniProtKB-UniRule"/>
</dbReference>
<evidence type="ECO:0000259" key="9">
    <source>
        <dbReference type="Pfam" id="PF01225"/>
    </source>
</evidence>
<feature type="domain" description="Mur ligase central" evidence="11">
    <location>
        <begin position="111"/>
        <end position="307"/>
    </location>
</feature>
<dbReference type="GO" id="GO:0000287">
    <property type="term" value="F:magnesium ion binding"/>
    <property type="evidence" value="ECO:0007669"/>
    <property type="project" value="UniProtKB-UniRule"/>
</dbReference>
<evidence type="ECO:0000259" key="11">
    <source>
        <dbReference type="Pfam" id="PF08245"/>
    </source>
</evidence>
<gene>
    <name evidence="7" type="primary">murE</name>
    <name evidence="12" type="ORF">SAMN05444359_107120</name>
</gene>
<dbReference type="SUPFAM" id="SSF53244">
    <property type="entry name" value="MurD-like peptide ligases, peptide-binding domain"/>
    <property type="match status" value="1"/>
</dbReference>
<proteinExistence type="inferred from homology"/>
<feature type="domain" description="Mur ligase C-terminal" evidence="10">
    <location>
        <begin position="329"/>
        <end position="461"/>
    </location>
</feature>
<dbReference type="InterPro" id="IPR013221">
    <property type="entry name" value="Mur_ligase_cen"/>
</dbReference>
<dbReference type="GO" id="GO:0008765">
    <property type="term" value="F:UDP-N-acetylmuramoylalanyl-D-glutamate-2,6-diaminopimelate ligase activity"/>
    <property type="evidence" value="ECO:0007669"/>
    <property type="project" value="UniProtKB-UniRule"/>
</dbReference>
<feature type="binding site" evidence="7">
    <location>
        <position position="459"/>
    </location>
    <ligand>
        <name>meso-2,6-diaminopimelate</name>
        <dbReference type="ChEBI" id="CHEBI:57791"/>
    </ligand>
</feature>
<keyword evidence="2 7" id="KW-0132">Cell division</keyword>
<dbReference type="GO" id="GO:0008360">
    <property type="term" value="P:regulation of cell shape"/>
    <property type="evidence" value="ECO:0007669"/>
    <property type="project" value="UniProtKB-KW"/>
</dbReference>
<keyword evidence="6 7" id="KW-0961">Cell wall biogenesis/degradation</keyword>
<keyword evidence="4 7" id="KW-0573">Peptidoglycan synthesis</keyword>
<feature type="binding site" evidence="7">
    <location>
        <position position="190"/>
    </location>
    <ligand>
        <name>UDP-N-acetyl-alpha-D-muramoyl-L-alanyl-D-glutamate</name>
        <dbReference type="ChEBI" id="CHEBI:83900"/>
    </ligand>
</feature>
<feature type="binding site" evidence="7">
    <location>
        <position position="182"/>
    </location>
    <ligand>
        <name>UDP-N-acetyl-alpha-D-muramoyl-L-alanyl-D-glutamate</name>
        <dbReference type="ChEBI" id="CHEBI:83900"/>
    </ligand>
</feature>
<comment type="caution">
    <text evidence="7">Lacks conserved residue(s) required for the propagation of feature annotation.</text>
</comment>
<dbReference type="Proteomes" id="UP000199021">
    <property type="component" value="Unassembled WGS sequence"/>
</dbReference>
<dbReference type="InterPro" id="IPR036615">
    <property type="entry name" value="Mur_ligase_C_dom_sf"/>
</dbReference>
<evidence type="ECO:0000313" key="12">
    <source>
        <dbReference type="EMBL" id="SEQ26450.1"/>
    </source>
</evidence>
<dbReference type="OrthoDB" id="9800958at2"/>
<feature type="binding site" evidence="7">
    <location>
        <position position="381"/>
    </location>
    <ligand>
        <name>meso-2,6-diaminopimelate</name>
        <dbReference type="ChEBI" id="CHEBI:57791"/>
    </ligand>
</feature>
<dbReference type="GO" id="GO:0051301">
    <property type="term" value="P:cell division"/>
    <property type="evidence" value="ECO:0007669"/>
    <property type="project" value="UniProtKB-KW"/>
</dbReference>
<evidence type="ECO:0000256" key="3">
    <source>
        <dbReference type="ARBA" id="ARBA00022960"/>
    </source>
</evidence>
<dbReference type="EMBL" id="FOFB01000007">
    <property type="protein sequence ID" value="SEQ26450.1"/>
    <property type="molecule type" value="Genomic_DNA"/>
</dbReference>
<feature type="binding site" evidence="7">
    <location>
        <begin position="155"/>
        <end position="156"/>
    </location>
    <ligand>
        <name>UDP-N-acetyl-alpha-D-muramoyl-L-alanyl-D-glutamate</name>
        <dbReference type="ChEBI" id="CHEBI:83900"/>
    </ligand>
</feature>
<dbReference type="GO" id="GO:0005524">
    <property type="term" value="F:ATP binding"/>
    <property type="evidence" value="ECO:0007669"/>
    <property type="project" value="UniProtKB-UniRule"/>
</dbReference>
<organism evidence="12 13">
    <name type="scientific">Neolewinella agarilytica</name>
    <dbReference type="NCBI Taxonomy" id="478744"/>
    <lineage>
        <taxon>Bacteria</taxon>
        <taxon>Pseudomonadati</taxon>
        <taxon>Bacteroidota</taxon>
        <taxon>Saprospiria</taxon>
        <taxon>Saprospirales</taxon>
        <taxon>Lewinellaceae</taxon>
        <taxon>Neolewinella</taxon>
    </lineage>
</organism>
<dbReference type="UniPathway" id="UPA00219"/>
<dbReference type="GO" id="GO:0071555">
    <property type="term" value="P:cell wall organization"/>
    <property type="evidence" value="ECO:0007669"/>
    <property type="project" value="UniProtKB-KW"/>
</dbReference>
<feature type="binding site" evidence="7">
    <location>
        <begin position="113"/>
        <end position="119"/>
    </location>
    <ligand>
        <name>ATP</name>
        <dbReference type="ChEBI" id="CHEBI:30616"/>
    </ligand>
</feature>